<dbReference type="GO" id="GO:0007165">
    <property type="term" value="P:signal transduction"/>
    <property type="evidence" value="ECO:0007669"/>
    <property type="project" value="UniProtKB-KW"/>
</dbReference>
<feature type="transmembrane region" description="Helical" evidence="9">
    <location>
        <begin position="244"/>
        <end position="263"/>
    </location>
</feature>
<evidence type="ECO:0000256" key="3">
    <source>
        <dbReference type="ARBA" id="ARBA00022692"/>
    </source>
</evidence>
<dbReference type="InterPro" id="IPR004117">
    <property type="entry name" value="7tm6_olfct_rcpt"/>
</dbReference>
<keyword evidence="8" id="KW-0807">Transducer</keyword>
<evidence type="ECO:0000313" key="10">
    <source>
        <dbReference type="EMBL" id="KAF7994497.1"/>
    </source>
</evidence>
<feature type="transmembrane region" description="Helical" evidence="9">
    <location>
        <begin position="1380"/>
        <end position="1400"/>
    </location>
</feature>
<dbReference type="GO" id="GO:0005886">
    <property type="term" value="C:plasma membrane"/>
    <property type="evidence" value="ECO:0007669"/>
    <property type="project" value="TreeGrafter"/>
</dbReference>
<accession>A0A834XXU9</accession>
<evidence type="ECO:0000256" key="6">
    <source>
        <dbReference type="ARBA" id="ARBA00023136"/>
    </source>
</evidence>
<feature type="transmembrane region" description="Helical" evidence="9">
    <location>
        <begin position="1312"/>
        <end position="1336"/>
    </location>
</feature>
<feature type="transmembrane region" description="Helical" evidence="9">
    <location>
        <begin position="795"/>
        <end position="821"/>
    </location>
</feature>
<feature type="transmembrane region" description="Helical" evidence="9">
    <location>
        <begin position="15"/>
        <end position="36"/>
    </location>
</feature>
<keyword evidence="11" id="KW-1185">Reference proteome</keyword>
<evidence type="ECO:0000256" key="4">
    <source>
        <dbReference type="ARBA" id="ARBA00022725"/>
    </source>
</evidence>
<feature type="transmembrane region" description="Helical" evidence="9">
    <location>
        <begin position="741"/>
        <end position="762"/>
    </location>
</feature>
<dbReference type="GO" id="GO:0005549">
    <property type="term" value="F:odorant binding"/>
    <property type="evidence" value="ECO:0007669"/>
    <property type="project" value="InterPro"/>
</dbReference>
<feature type="transmembrane region" description="Helical" evidence="9">
    <location>
        <begin position="388"/>
        <end position="409"/>
    </location>
</feature>
<keyword evidence="7" id="KW-0675">Receptor</keyword>
<dbReference type="Proteomes" id="UP000639338">
    <property type="component" value="Unassembled WGS sequence"/>
</dbReference>
<feature type="transmembrane region" description="Helical" evidence="9">
    <location>
        <begin position="1406"/>
        <end position="1427"/>
    </location>
</feature>
<keyword evidence="2" id="KW-0716">Sensory transduction</keyword>
<organism evidence="10 11">
    <name type="scientific">Aphidius gifuensis</name>
    <name type="common">Parasitoid wasp</name>
    <dbReference type="NCBI Taxonomy" id="684658"/>
    <lineage>
        <taxon>Eukaryota</taxon>
        <taxon>Metazoa</taxon>
        <taxon>Ecdysozoa</taxon>
        <taxon>Arthropoda</taxon>
        <taxon>Hexapoda</taxon>
        <taxon>Insecta</taxon>
        <taxon>Pterygota</taxon>
        <taxon>Neoptera</taxon>
        <taxon>Endopterygota</taxon>
        <taxon>Hymenoptera</taxon>
        <taxon>Apocrita</taxon>
        <taxon>Ichneumonoidea</taxon>
        <taxon>Braconidae</taxon>
        <taxon>Aphidiinae</taxon>
        <taxon>Aphidius</taxon>
    </lineage>
</organism>
<evidence type="ECO:0000313" key="11">
    <source>
        <dbReference type="Proteomes" id="UP000639338"/>
    </source>
</evidence>
<dbReference type="PANTHER" id="PTHR21137:SF43">
    <property type="entry name" value="ODORANT RECEPTOR 47A-RELATED"/>
    <property type="match status" value="1"/>
</dbReference>
<dbReference type="Pfam" id="PF02949">
    <property type="entry name" value="7tm_6"/>
    <property type="match status" value="4"/>
</dbReference>
<evidence type="ECO:0000256" key="1">
    <source>
        <dbReference type="ARBA" id="ARBA00004141"/>
    </source>
</evidence>
<comment type="subcellular location">
    <subcellularLocation>
        <location evidence="1">Membrane</location>
        <topology evidence="1">Multi-pass membrane protein</topology>
    </subcellularLocation>
</comment>
<dbReference type="EMBL" id="JACMRX010000002">
    <property type="protein sequence ID" value="KAF7994497.1"/>
    <property type="molecule type" value="Genomic_DNA"/>
</dbReference>
<keyword evidence="3 9" id="KW-0812">Transmembrane</keyword>
<dbReference type="PANTHER" id="PTHR21137">
    <property type="entry name" value="ODORANT RECEPTOR"/>
    <property type="match status" value="1"/>
</dbReference>
<gene>
    <name evidence="10" type="ORF">HCN44_003969</name>
</gene>
<name>A0A834XXU9_APHGI</name>
<evidence type="ECO:0000256" key="2">
    <source>
        <dbReference type="ARBA" id="ARBA00022606"/>
    </source>
</evidence>
<feature type="transmembrane region" description="Helical" evidence="9">
    <location>
        <begin position="987"/>
        <end position="1017"/>
    </location>
</feature>
<feature type="transmembrane region" description="Helical" evidence="9">
    <location>
        <begin position="275"/>
        <end position="294"/>
    </location>
</feature>
<feature type="transmembrane region" description="Helical" evidence="9">
    <location>
        <begin position="1187"/>
        <end position="1206"/>
    </location>
</feature>
<feature type="transmembrane region" description="Helical" evidence="9">
    <location>
        <begin position="617"/>
        <end position="636"/>
    </location>
</feature>
<feature type="transmembrane region" description="Helical" evidence="9">
    <location>
        <begin position="1241"/>
        <end position="1263"/>
    </location>
</feature>
<proteinExistence type="predicted"/>
<feature type="transmembrane region" description="Helical" evidence="9">
    <location>
        <begin position="867"/>
        <end position="889"/>
    </location>
</feature>
<dbReference type="GO" id="GO:0004984">
    <property type="term" value="F:olfactory receptor activity"/>
    <property type="evidence" value="ECO:0007669"/>
    <property type="project" value="InterPro"/>
</dbReference>
<feature type="transmembrane region" description="Helical" evidence="9">
    <location>
        <begin position="482"/>
        <end position="504"/>
    </location>
</feature>
<dbReference type="OrthoDB" id="7548151at2759"/>
<protein>
    <recommendedName>
        <fullName evidence="12">Odorant receptor</fullName>
    </recommendedName>
</protein>
<evidence type="ECO:0008006" key="12">
    <source>
        <dbReference type="Google" id="ProtNLM"/>
    </source>
</evidence>
<keyword evidence="4" id="KW-0552">Olfaction</keyword>
<feature type="transmembrane region" description="Helical" evidence="9">
    <location>
        <begin position="1067"/>
        <end position="1089"/>
    </location>
</feature>
<keyword evidence="5 9" id="KW-1133">Transmembrane helix</keyword>
<evidence type="ECO:0000256" key="9">
    <source>
        <dbReference type="SAM" id="Phobius"/>
    </source>
</evidence>
<sequence>MGLWPVENSNVFYKLIPYFLGSVLLIVTSASMNFAIHYHYNLMIALKGVSISLSYLATTVKVICYVIHRKKLMKLEKTLHELLSEQEINKNNDELIKTALTPVFNFRRLSVSLSFCSFSVVTTYFLTPVISMIKQYKNNIRPIKYLLPYPTLYPYAIEGGSLLWIIHFIIETYACFTLFTITASVDTSFAFYSSRVIGQFRVLSNNIRSLKFKRNYEKRIQGYIVHHRKLITCCELLQDIHGPIVLAILLTTALIMCSLTFQISQMETISVKQTILFVVYIAVKLAQTWVYAWSGEMIAAESEDFRKAVYECGWETSDNKTVKHCILFMLMQKPLILQACNYTQISAQLFVARQAELQSFKSYSSGIRILLLFTGLWPVENSNVFYTLIPYFLGSVFLIVTSASMNFAIHYHYNLMIALKGVSISLSYFATTVKIICYVIHREKLMKLEKILHELLSEQENNNINDELIKTALTPVFNFRRLSVSLSFCSFSVVTTYFLTPVISMIKQYKNNIRPINYLLPYPTLYPYAIEGGSLLWIIHFIIETYACFTLFTITACVETSFAFYSSRVIGQFRVLSNNIRSLKFKGNYEKRIQGYIVHHRKLITCSELLQDIHGPIVLAILLTTALIMCSLTFQISQSEDFRKAVYECGWETSDNKTVKHCILFMLMHKPLILQACNYIQISAQLFVAIICFALNRKDAMILHNTLANYYIVYLNNENLKKLVLTGFSGIRRLSTTFSTLVFLSILTYAFIPIISILIQLLHNDGNKIVLMLAMPAKYPWNSIDNGQLFYWINYLFECSAAVCLFVVTCSADSLFSFYVFQMSGHLRVMSCQLNFHEENINHHNIIRECVIKYGDLIKCRDILQKIYGPIILWMIISSALVICALIFQMAELEKVTVGEVLLFTAYSGSKLLQTFMYAWSGSVLTSESENFLDAVYQSNWVGKNRKRFQTSILILLTQKPIVLIACKYFAVSIDMFVMVLNTSLSYFFLLQTMCSAAVCLFVVTCSVDSLFSFYVFQMSGHLRVMSCQLNFHEENINHHNIIRECVIKYRDLIKCRDILQKIYGPIILWMIISIYSSSKILQTFLYAWSGTALTTQSENFIDAIYACNWTLKKNMSSDELLLSEYKSYHRLVKIAMIAMGLWPLDNPNLFYILLPYLNIVVCLVIIIGILVFVVENVSNLGMVIRGLSVMTSLISVIIKITCFLINRKSAIEMHKILNEYFNRALNNKKIRNVILRDVKLFHGLSWIVTFSAMIVSIVHVLLPILSIELQKKSNIDNVKYTLIYPAIYPWKISDGGFIYKLNFIFETYGSLLLQFATCSIDTLFSLYLFQIIGYIRMMSYLLPKPDDKKQCQIIIRDCVDPHGTLIKCRNIIQKIYGPIILWMMSTHAIVLCAQIFQISQMKSISIFRGIMLAMYAILKIAQAFLYSWSGTALTYECEKFRSALYDIKWFGKKSIMSSVIIMLNQGPFVVTACHISDVSVKMFLQVLNTTVSYFFLLQTINGNS</sequence>
<feature type="transmembrane region" description="Helical" evidence="9">
    <location>
        <begin position="673"/>
        <end position="695"/>
    </location>
</feature>
<evidence type="ECO:0000256" key="8">
    <source>
        <dbReference type="ARBA" id="ARBA00023224"/>
    </source>
</evidence>
<feature type="transmembrane region" description="Helical" evidence="9">
    <location>
        <begin position="421"/>
        <end position="441"/>
    </location>
</feature>
<feature type="transmembrane region" description="Helical" evidence="9">
    <location>
        <begin position="1152"/>
        <end position="1175"/>
    </location>
</feature>
<feature type="transmembrane region" description="Helical" evidence="9">
    <location>
        <begin position="109"/>
        <end position="131"/>
    </location>
</feature>
<evidence type="ECO:0000256" key="5">
    <source>
        <dbReference type="ARBA" id="ARBA00022989"/>
    </source>
</evidence>
<keyword evidence="6 9" id="KW-0472">Membrane</keyword>
<evidence type="ECO:0000256" key="7">
    <source>
        <dbReference type="ARBA" id="ARBA00023170"/>
    </source>
</evidence>
<reference evidence="10 11" key="1">
    <citation type="submission" date="2020-08" db="EMBL/GenBank/DDBJ databases">
        <title>Aphidius gifuensis genome sequencing and assembly.</title>
        <authorList>
            <person name="Du Z."/>
        </authorList>
    </citation>
    <scope>NUCLEOTIDE SEQUENCE [LARGE SCALE GENOMIC DNA]</scope>
    <source>
        <strain evidence="10">YNYX2018</strain>
        <tissue evidence="10">Adults</tissue>
    </source>
</reference>
<comment type="caution">
    <text evidence="10">The sequence shown here is derived from an EMBL/GenBank/DDBJ whole genome shotgun (WGS) entry which is preliminary data.</text>
</comment>
<feature type="transmembrane region" description="Helical" evidence="9">
    <location>
        <begin position="962"/>
        <end position="981"/>
    </location>
</feature>